<keyword evidence="1" id="KW-1133">Transmembrane helix</keyword>
<dbReference type="GeneID" id="75008553"/>
<keyword evidence="3" id="KW-1185">Reference proteome</keyword>
<keyword evidence="1" id="KW-0472">Membrane</keyword>
<protein>
    <submittedName>
        <fullName evidence="2">Uncharacterized protein</fullName>
    </submittedName>
</protein>
<reference evidence="2 3" key="3">
    <citation type="journal article" date="2020" name="Int. J. Syst. Evol. Microbiol.">
        <title>Corynebacterium silvaticum sp. nov., a unique group of NTTB corynebacteria in wild boar and roe deer.</title>
        <authorList>
            <person name="Dangel A."/>
            <person name="Berger A."/>
            <person name="Rau J."/>
            <person name="Eisenberg T."/>
            <person name="Kampfer P."/>
            <person name="Margos G."/>
            <person name="Contzen M."/>
            <person name="Busse H.J."/>
            <person name="Konrad R."/>
            <person name="Peters M."/>
            <person name="Sting R."/>
            <person name="Sing A."/>
        </authorList>
    </citation>
    <scope>NUCLEOTIDE SEQUENCE [LARGE SCALE GENOMIC DNA]</scope>
    <source>
        <strain evidence="2 3">PO100/5</strain>
    </source>
</reference>
<dbReference type="RefSeq" id="WP_087454509.1">
    <property type="nucleotide sequence ID" value="NZ_CP021417.2"/>
</dbReference>
<dbReference type="KEGG" id="csil:CBE74_09975"/>
<gene>
    <name evidence="2" type="ORF">CBE74_09975</name>
</gene>
<dbReference type="Proteomes" id="UP000195652">
    <property type="component" value="Chromosome"/>
</dbReference>
<reference evidence="2 3" key="1">
    <citation type="journal article" date="2014" name="BMC Vet. Res.">
        <title>First report of Corynebacterium pseudotuberculosis from caseous lymphadenitis lesions in Black Alentejano pig (Sus scrofa domesticus).</title>
        <authorList>
            <person name="Oliveira M."/>
            <person name="Barroco C."/>
            <person name="Mottola C."/>
            <person name="Santos R."/>
            <person name="Lemsaddek A."/>
            <person name="Tavares L."/>
            <person name="Semedo-Lemsaddek T."/>
        </authorList>
    </citation>
    <scope>NUCLEOTIDE SEQUENCE [LARGE SCALE GENOMIC DNA]</scope>
    <source>
        <strain evidence="2 3">PO100/5</strain>
    </source>
</reference>
<dbReference type="EMBL" id="CP021417">
    <property type="protein sequence ID" value="ARU46722.1"/>
    <property type="molecule type" value="Genomic_DNA"/>
</dbReference>
<dbReference type="OrthoDB" id="4387133at2"/>
<dbReference type="AlphaFoldDB" id="A0A7Y4LH78"/>
<proteinExistence type="predicted"/>
<keyword evidence="1" id="KW-0812">Transmembrane</keyword>
<evidence type="ECO:0000313" key="2">
    <source>
        <dbReference type="EMBL" id="ARU46722.1"/>
    </source>
</evidence>
<sequence length="239" mass="25374">MLPDIPGVSRSTRDPIVGITRAGVPIARVEPGEFIVNREATSRNLPLLRAINGGNLSPRVGDLGLPRFADGGLVSASELLRFFKGENIRGQQGPSSLEGSRYAWGGGLASSWGDYSGTQSAGAALVAGVPVAGRKFATLNQGQWTAVHGFRRGMGGPNTYSIGFLTAGLMVGTRRGLSLLVMGKRSISKWVVAVAMARLVGLRRPLIILNTPIFGIVLLLAPRWLRVCSPHRQVGLQNN</sequence>
<organism evidence="2 3">
    <name type="scientific">Corynebacterium silvaticum</name>
    <dbReference type="NCBI Taxonomy" id="2320431"/>
    <lineage>
        <taxon>Bacteria</taxon>
        <taxon>Bacillati</taxon>
        <taxon>Actinomycetota</taxon>
        <taxon>Actinomycetes</taxon>
        <taxon>Mycobacteriales</taxon>
        <taxon>Corynebacteriaceae</taxon>
        <taxon>Corynebacterium</taxon>
    </lineage>
</organism>
<reference evidence="2 3" key="2">
    <citation type="journal article" date="2020" name="Antonie Van Leeuwenhoek">
        <title>Phylogenomic characterisation of a novel corynebacterial species pathogenic to animals.</title>
        <authorList>
            <person name="Moller J."/>
            <person name="Musella L."/>
            <person name="Melnikov V."/>
            <person name="Geissdorfer W."/>
            <person name="Burkovski A."/>
            <person name="Sangal V."/>
        </authorList>
    </citation>
    <scope>NUCLEOTIDE SEQUENCE [LARGE SCALE GENOMIC DNA]</scope>
    <source>
        <strain evidence="2 3">PO100/5</strain>
    </source>
</reference>
<evidence type="ECO:0000313" key="3">
    <source>
        <dbReference type="Proteomes" id="UP000195652"/>
    </source>
</evidence>
<accession>A0A7Y4LH78</accession>
<feature type="transmembrane region" description="Helical" evidence="1">
    <location>
        <begin position="206"/>
        <end position="225"/>
    </location>
</feature>
<evidence type="ECO:0000256" key="1">
    <source>
        <dbReference type="SAM" id="Phobius"/>
    </source>
</evidence>
<name>A0A7Y4LH78_9CORY</name>
<reference evidence="2 3" key="4">
    <citation type="journal article" date="2020" name="PLoS ONE">
        <title>Taxonomic classification of strain PO100/5 shows a broader geographic distribution and genetic markers of the recently described Corynebacterium silvaticum.</title>
        <authorList>
            <person name="Viana M.V.C."/>
            <person name="Profeta R."/>
            <person name="da Silva A.L."/>
            <person name="Hurtado R."/>
            <person name="Cerqueira J.C."/>
            <person name="Ribeiro B.F.S."/>
            <person name="Almeida M.O."/>
            <person name="Morais-Rodrigues F."/>
            <person name="Soares S.C."/>
            <person name="Oliveira M."/>
            <person name="Tavares L."/>
            <person name="Figueiredo H."/>
            <person name="Wattam A.R."/>
            <person name="Barh D."/>
            <person name="Ghosh P."/>
            <person name="Silva A."/>
            <person name="Azevedo V."/>
        </authorList>
    </citation>
    <scope>NUCLEOTIDE SEQUENCE [LARGE SCALE GENOMIC DNA]</scope>
    <source>
        <strain evidence="2 3">PO100/5</strain>
    </source>
</reference>